<keyword evidence="1" id="KW-0812">Transmembrane</keyword>
<dbReference type="AlphaFoldDB" id="A0A7C9JNN9"/>
<evidence type="ECO:0000313" key="2">
    <source>
        <dbReference type="EMBL" id="NBI34878.1"/>
    </source>
</evidence>
<dbReference type="InterPro" id="IPR000836">
    <property type="entry name" value="PRTase_dom"/>
</dbReference>
<proteinExistence type="predicted"/>
<protein>
    <submittedName>
        <fullName evidence="2">Phosphoribosyltransferase</fullName>
    </submittedName>
</protein>
<dbReference type="EMBL" id="QWKH01000052">
    <property type="protein sequence ID" value="NBI34878.1"/>
    <property type="molecule type" value="Genomic_DNA"/>
</dbReference>
<dbReference type="SUPFAM" id="SSF53271">
    <property type="entry name" value="PRTase-like"/>
    <property type="match status" value="1"/>
</dbReference>
<feature type="transmembrane region" description="Helical" evidence="1">
    <location>
        <begin position="35"/>
        <end position="61"/>
    </location>
</feature>
<reference evidence="2" key="1">
    <citation type="submission" date="2018-08" db="EMBL/GenBank/DDBJ databases">
        <title>Murine metabolic-syndrome-specific gut microbial biobank.</title>
        <authorList>
            <person name="Liu C."/>
        </authorList>
    </citation>
    <scope>NUCLEOTIDE SEQUENCE [LARGE SCALE GENOMIC DNA]</scope>
    <source>
        <strain evidence="2">Z82</strain>
    </source>
</reference>
<dbReference type="InterPro" id="IPR029057">
    <property type="entry name" value="PRTase-like"/>
</dbReference>
<comment type="caution">
    <text evidence="2">The sequence shown here is derived from an EMBL/GenBank/DDBJ whole genome shotgun (WGS) entry which is preliminary data.</text>
</comment>
<organism evidence="2">
    <name type="scientific">Muribaculaceae bacterium Z82</name>
    <dbReference type="NCBI Taxonomy" id="2304548"/>
    <lineage>
        <taxon>Bacteria</taxon>
        <taxon>Pseudomonadati</taxon>
        <taxon>Bacteroidota</taxon>
        <taxon>Bacteroidia</taxon>
        <taxon>Bacteroidales</taxon>
        <taxon>Muribaculaceae</taxon>
    </lineage>
</organism>
<gene>
    <name evidence="2" type="ORF">D1639_07510</name>
</gene>
<sequence>MLLRGGAVTDRSEAKADAALASARRLARSRRADDAGMRICSVTGAAGLATALYLGFILSYAVHDGLTLTGLLDTWGLPTDLALGAPLGICAASLLLCWAGSGLRAYAGKQWKLEWDRLSDVDSCDVGEWYVSRTNSGQRLFFLFDYIKGDCALSSDLGSLLTNALRDASYAKGNKISQREVETYFEKQLCDLRRFLESPQGDSPRHVDYVVAVPSSSKIKSNRCIDRIAQDMNAETDPDRVPRFVRLLSAVPVHRGGHGARLPRTQSMRLDRADCVAGSCILLIDDMSGTTQTLCAVADSLLAAGAAHVDCAVLSRNVLLAKYDRSSEGARNRAANASRLYRDASDQHVIENLGVLVRCAKGITDRPSGTER</sequence>
<dbReference type="Gene3D" id="3.40.50.2020">
    <property type="match status" value="1"/>
</dbReference>
<keyword evidence="2" id="KW-0808">Transferase</keyword>
<keyword evidence="1" id="KW-1133">Transmembrane helix</keyword>
<dbReference type="CDD" id="cd06223">
    <property type="entry name" value="PRTases_typeI"/>
    <property type="match status" value="1"/>
</dbReference>
<name>A0A7C9JNN9_9BACT</name>
<feature type="transmembrane region" description="Helical" evidence="1">
    <location>
        <begin position="81"/>
        <end position="103"/>
    </location>
</feature>
<dbReference type="GO" id="GO:0016757">
    <property type="term" value="F:glycosyltransferase activity"/>
    <property type="evidence" value="ECO:0007669"/>
    <property type="project" value="UniProtKB-KW"/>
</dbReference>
<keyword evidence="2" id="KW-0328">Glycosyltransferase</keyword>
<evidence type="ECO:0000256" key="1">
    <source>
        <dbReference type="SAM" id="Phobius"/>
    </source>
</evidence>
<accession>A0A7C9JNN9</accession>
<keyword evidence="1" id="KW-0472">Membrane</keyword>